<keyword evidence="3" id="KW-0862">Zinc</keyword>
<keyword evidence="6" id="KW-1185">Reference proteome</keyword>
<name>A0A9J6G8X2_HAELO</name>
<protein>
    <recommendedName>
        <fullName evidence="4">TRAF1-6 MATH domain-containing protein</fullName>
    </recommendedName>
</protein>
<dbReference type="VEuPathDB" id="VectorBase:HLOH_065402"/>
<accession>A0A9J6G8X2</accession>
<dbReference type="PROSITE" id="PS00518">
    <property type="entry name" value="ZF_RING_1"/>
    <property type="match status" value="1"/>
</dbReference>
<evidence type="ECO:0000313" key="5">
    <source>
        <dbReference type="EMBL" id="KAH9371914.1"/>
    </source>
</evidence>
<dbReference type="GO" id="GO:0009898">
    <property type="term" value="C:cytoplasmic side of plasma membrane"/>
    <property type="evidence" value="ECO:0007669"/>
    <property type="project" value="TreeGrafter"/>
</dbReference>
<dbReference type="CDD" id="cd16449">
    <property type="entry name" value="RING-HC"/>
    <property type="match status" value="1"/>
</dbReference>
<gene>
    <name evidence="5" type="ORF">HPB48_011656</name>
</gene>
<dbReference type="EMBL" id="JABSTR010000005">
    <property type="protein sequence ID" value="KAH9371914.1"/>
    <property type="molecule type" value="Genomic_DNA"/>
</dbReference>
<dbReference type="OMA" id="REAACWN"/>
<proteinExistence type="predicted"/>
<organism evidence="5 6">
    <name type="scientific">Haemaphysalis longicornis</name>
    <name type="common">Bush tick</name>
    <dbReference type="NCBI Taxonomy" id="44386"/>
    <lineage>
        <taxon>Eukaryota</taxon>
        <taxon>Metazoa</taxon>
        <taxon>Ecdysozoa</taxon>
        <taxon>Arthropoda</taxon>
        <taxon>Chelicerata</taxon>
        <taxon>Arachnida</taxon>
        <taxon>Acari</taxon>
        <taxon>Parasitiformes</taxon>
        <taxon>Ixodida</taxon>
        <taxon>Ixodoidea</taxon>
        <taxon>Ixodidae</taxon>
        <taxon>Haemaphysalinae</taxon>
        <taxon>Haemaphysalis</taxon>
    </lineage>
</organism>
<dbReference type="Proteomes" id="UP000821853">
    <property type="component" value="Chromosome 3"/>
</dbReference>
<keyword evidence="1" id="KW-0479">Metal-binding</keyword>
<dbReference type="GO" id="GO:0043122">
    <property type="term" value="P:regulation of canonical NF-kappaB signal transduction"/>
    <property type="evidence" value="ECO:0007669"/>
    <property type="project" value="TreeGrafter"/>
</dbReference>
<dbReference type="AlphaFoldDB" id="A0A9J6G8X2"/>
<feature type="domain" description="TRAF1-6 MATH" evidence="4">
    <location>
        <begin position="315"/>
        <end position="405"/>
    </location>
</feature>
<dbReference type="Gene3D" id="2.60.210.10">
    <property type="entry name" value="Apoptosis, Tumor Necrosis Factor Receptor Associated Protein 2, Chain A"/>
    <property type="match status" value="1"/>
</dbReference>
<evidence type="ECO:0000256" key="1">
    <source>
        <dbReference type="ARBA" id="ARBA00022723"/>
    </source>
</evidence>
<dbReference type="SUPFAM" id="SSF49599">
    <property type="entry name" value="TRAF domain-like"/>
    <property type="match status" value="2"/>
</dbReference>
<sequence length="409" mass="45815">MAHGNHEFMLVGYLDDIEKRPLKFVDPIPSARICDACGNIPRSTYTLLCGHILCGTCYDGSATKGGCACPLDGDVCATEDVTSKAFPAENILNRKVHCWNEASGCHVVLPASEVAKHFRHDCQHHRSRCPTCLATVLWRDLCAHLKSGCTEFVLCAVPEALAVTAENDENHLVAFQKRVERRVGEIDAKLAQLSLQGDSQNDKLVDLSHNLNHLNEVTREVRAASVKLLESLDHSVTELKALSNERSECIMASISSVLTSVQYPNMQLCTVTGYAAHKDKALKNGWSNTMGEKVYLRRYYVSWGVAFRNISGSVALHLRLQLHKGQNDEFLKWPFSNKLKLSVIHPETREERHVCAVPDLSQDYVRYYCKPVEVSSEAVYFPNAKHELSHLERDGYVHTDQLSLKMEVL</sequence>
<dbReference type="SUPFAM" id="SSF57850">
    <property type="entry name" value="RING/U-box"/>
    <property type="match status" value="1"/>
</dbReference>
<dbReference type="InterPro" id="IPR049342">
    <property type="entry name" value="TRAF1-6_MATH_dom"/>
</dbReference>
<dbReference type="PANTHER" id="PTHR10131">
    <property type="entry name" value="TNF RECEPTOR ASSOCIATED FACTOR"/>
    <property type="match status" value="1"/>
</dbReference>
<dbReference type="InterPro" id="IPR013083">
    <property type="entry name" value="Znf_RING/FYVE/PHD"/>
</dbReference>
<evidence type="ECO:0000256" key="2">
    <source>
        <dbReference type="ARBA" id="ARBA00022771"/>
    </source>
</evidence>
<comment type="caution">
    <text evidence="5">The sequence shown here is derived from an EMBL/GenBank/DDBJ whole genome shotgun (WGS) entry which is preliminary data.</text>
</comment>
<reference evidence="5 6" key="1">
    <citation type="journal article" date="2020" name="Cell">
        <title>Large-Scale Comparative Analyses of Tick Genomes Elucidate Their Genetic Diversity and Vector Capacities.</title>
        <authorList>
            <consortium name="Tick Genome and Microbiome Consortium (TIGMIC)"/>
            <person name="Jia N."/>
            <person name="Wang J."/>
            <person name="Shi W."/>
            <person name="Du L."/>
            <person name="Sun Y."/>
            <person name="Zhan W."/>
            <person name="Jiang J.F."/>
            <person name="Wang Q."/>
            <person name="Zhang B."/>
            <person name="Ji P."/>
            <person name="Bell-Sakyi L."/>
            <person name="Cui X.M."/>
            <person name="Yuan T.T."/>
            <person name="Jiang B.G."/>
            <person name="Yang W.F."/>
            <person name="Lam T.T."/>
            <person name="Chang Q.C."/>
            <person name="Ding S.J."/>
            <person name="Wang X.J."/>
            <person name="Zhu J.G."/>
            <person name="Ruan X.D."/>
            <person name="Zhao L."/>
            <person name="Wei J.T."/>
            <person name="Ye R.Z."/>
            <person name="Que T.C."/>
            <person name="Du C.H."/>
            <person name="Zhou Y.H."/>
            <person name="Cheng J.X."/>
            <person name="Dai P.F."/>
            <person name="Guo W.B."/>
            <person name="Han X.H."/>
            <person name="Huang E.J."/>
            <person name="Li L.F."/>
            <person name="Wei W."/>
            <person name="Gao Y.C."/>
            <person name="Liu J.Z."/>
            <person name="Shao H.Z."/>
            <person name="Wang X."/>
            <person name="Wang C.C."/>
            <person name="Yang T.C."/>
            <person name="Huo Q.B."/>
            <person name="Li W."/>
            <person name="Chen H.Y."/>
            <person name="Chen S.E."/>
            <person name="Zhou L.G."/>
            <person name="Ni X.B."/>
            <person name="Tian J.H."/>
            <person name="Sheng Y."/>
            <person name="Liu T."/>
            <person name="Pan Y.S."/>
            <person name="Xia L.Y."/>
            <person name="Li J."/>
            <person name="Zhao F."/>
            <person name="Cao W.C."/>
        </authorList>
    </citation>
    <scope>NUCLEOTIDE SEQUENCE [LARGE SCALE GENOMIC DNA]</scope>
    <source>
        <strain evidence="5">HaeL-2018</strain>
    </source>
</reference>
<dbReference type="GO" id="GO:0008270">
    <property type="term" value="F:zinc ion binding"/>
    <property type="evidence" value="ECO:0007669"/>
    <property type="project" value="UniProtKB-KW"/>
</dbReference>
<dbReference type="Gene3D" id="3.30.40.10">
    <property type="entry name" value="Zinc/RING finger domain, C3HC4 (zinc finger)"/>
    <property type="match status" value="2"/>
</dbReference>
<evidence type="ECO:0000256" key="3">
    <source>
        <dbReference type="ARBA" id="ARBA00022833"/>
    </source>
</evidence>
<dbReference type="InterPro" id="IPR008974">
    <property type="entry name" value="TRAF-like"/>
</dbReference>
<dbReference type="OrthoDB" id="6479964at2759"/>
<evidence type="ECO:0000313" key="6">
    <source>
        <dbReference type="Proteomes" id="UP000821853"/>
    </source>
</evidence>
<keyword evidence="2" id="KW-0863">Zinc-finger</keyword>
<dbReference type="Pfam" id="PF21355">
    <property type="entry name" value="TRAF-mep_MATH"/>
    <property type="match status" value="1"/>
</dbReference>
<dbReference type="GO" id="GO:0005164">
    <property type="term" value="F:tumor necrosis factor receptor binding"/>
    <property type="evidence" value="ECO:0007669"/>
    <property type="project" value="TreeGrafter"/>
</dbReference>
<dbReference type="InterPro" id="IPR017907">
    <property type="entry name" value="Znf_RING_CS"/>
</dbReference>
<dbReference type="PANTHER" id="PTHR10131:SF138">
    <property type="entry name" value="RE66324P"/>
    <property type="match status" value="1"/>
</dbReference>
<evidence type="ECO:0000259" key="4">
    <source>
        <dbReference type="Pfam" id="PF21355"/>
    </source>
</evidence>